<dbReference type="EMBL" id="RQXX01000007">
    <property type="protein sequence ID" value="RVV96968.1"/>
    <property type="molecule type" value="Genomic_DNA"/>
</dbReference>
<dbReference type="AlphaFoldDB" id="A0A438AE79"/>
<dbReference type="OrthoDB" id="6140227at2"/>
<accession>A0A438AE79</accession>
<keyword evidence="2" id="KW-1185">Reference proteome</keyword>
<protein>
    <submittedName>
        <fullName evidence="1">Uncharacterized protein</fullName>
    </submittedName>
</protein>
<comment type="caution">
    <text evidence="1">The sequence shown here is derived from an EMBL/GenBank/DDBJ whole genome shotgun (WGS) entry which is preliminary data.</text>
</comment>
<sequence length="359" mass="40386">MKQGEAARRYFAKFDAIFAHLPRVAAEMRRDGGFDRLEIDVLSGYLSRLERTFAALGMKYLMTGRTGPQALTIDVEESGFPVYPELLSLANDAAQATRQLQTTPDRDALIETMLREILGELQVPRRTQYALSQRLYRELIAGGDLFWPQIEPDALWLSETGQRRSYLVHWAAYDSQINLPVVYLLNVEDTGQAALPVGDIWPEVQDHLKAQSVAGLKLLTIARGLDADFEQLHPKRLRRLHLGPLYSSAYTRQTGPIHDVLSTAAAPEGQDWCLSWTLEELESERAVEERKGWFGTVERQVFALDPFSGQGPDTGATRTTRAAILPERPFQVLAEMDPPGFRKVTKYVVSPGGRVLTYR</sequence>
<gene>
    <name evidence="1" type="ORF">EKE94_16300</name>
</gene>
<proteinExistence type="predicted"/>
<evidence type="ECO:0000313" key="1">
    <source>
        <dbReference type="EMBL" id="RVV96968.1"/>
    </source>
</evidence>
<reference evidence="1 2" key="1">
    <citation type="submission" date="2018-11" db="EMBL/GenBank/DDBJ databases">
        <title>Mesobaculum littorinae gen. nov., sp. nov., isolated from Littorina scabra that represents a novel genus of the order Rhodobacteraceae.</title>
        <authorList>
            <person name="Li F."/>
        </authorList>
    </citation>
    <scope>NUCLEOTIDE SEQUENCE [LARGE SCALE GENOMIC DNA]</scope>
    <source>
        <strain evidence="1 2">M0103</strain>
    </source>
</reference>
<dbReference type="Proteomes" id="UP000285908">
    <property type="component" value="Unassembled WGS sequence"/>
</dbReference>
<evidence type="ECO:0000313" key="2">
    <source>
        <dbReference type="Proteomes" id="UP000285908"/>
    </source>
</evidence>
<name>A0A438AE79_9RHOB</name>
<organism evidence="1 2">
    <name type="scientific">Mesobaculum littorinae</name>
    <dbReference type="NCBI Taxonomy" id="2486419"/>
    <lineage>
        <taxon>Bacteria</taxon>
        <taxon>Pseudomonadati</taxon>
        <taxon>Pseudomonadota</taxon>
        <taxon>Alphaproteobacteria</taxon>
        <taxon>Rhodobacterales</taxon>
        <taxon>Roseobacteraceae</taxon>
        <taxon>Mesobaculum</taxon>
    </lineage>
</organism>